<organism evidence="5 6">
    <name type="scientific">Parapedobacter indicus</name>
    <dbReference type="NCBI Taxonomy" id="1477437"/>
    <lineage>
        <taxon>Bacteria</taxon>
        <taxon>Pseudomonadati</taxon>
        <taxon>Bacteroidota</taxon>
        <taxon>Sphingobacteriia</taxon>
        <taxon>Sphingobacteriales</taxon>
        <taxon>Sphingobacteriaceae</taxon>
        <taxon>Parapedobacter</taxon>
    </lineage>
</organism>
<dbReference type="OrthoDB" id="2633250at2"/>
<evidence type="ECO:0000259" key="4">
    <source>
        <dbReference type="Pfam" id="PF08450"/>
    </source>
</evidence>
<dbReference type="STRING" id="1477437.SAMN05444682_11079"/>
<feature type="binding site" evidence="3">
    <location>
        <position position="100"/>
    </location>
    <ligand>
        <name>substrate</name>
    </ligand>
</feature>
<dbReference type="PANTHER" id="PTHR10907">
    <property type="entry name" value="REGUCALCIN"/>
    <property type="match status" value="1"/>
</dbReference>
<keyword evidence="3" id="KW-0479">Metal-binding</keyword>
<accession>A0A1I3RR39</accession>
<reference evidence="5 6" key="1">
    <citation type="submission" date="2016-10" db="EMBL/GenBank/DDBJ databases">
        <authorList>
            <person name="de Groot N.N."/>
        </authorList>
    </citation>
    <scope>NUCLEOTIDE SEQUENCE [LARGE SCALE GENOMIC DNA]</scope>
    <source>
        <strain evidence="5 6">RK1</strain>
    </source>
</reference>
<evidence type="ECO:0000256" key="1">
    <source>
        <dbReference type="ARBA" id="ARBA00008853"/>
    </source>
</evidence>
<dbReference type="GO" id="GO:0019853">
    <property type="term" value="P:L-ascorbic acid biosynthetic process"/>
    <property type="evidence" value="ECO:0007669"/>
    <property type="project" value="TreeGrafter"/>
</dbReference>
<evidence type="ECO:0000313" key="5">
    <source>
        <dbReference type="EMBL" id="SFJ48179.1"/>
    </source>
</evidence>
<dbReference type="AlphaFoldDB" id="A0A1I3RR39"/>
<feature type="active site" description="Proton donor/acceptor" evidence="2">
    <location>
        <position position="196"/>
    </location>
</feature>
<sequence>MNKANVLIDGQNLLGEGPLWLEKHRQLAWVDILKNEVFLYDFSQPKLRRFRYDKPVTLLVTTDAADKLIVAMQGGIAELSLHDGALTPLLPLESDKPNNRTNDGGCDPYGRLWVGTMDKQFKEGAGNLYMLNDGQFVSRVRKTTIANGLVWSPDGQTMYFIDSPRKAVSAYAYASDGGITPLGDVVRIPEMLGGPDGMAIDEEGMLWIAHYGGYSVGRWNPHNGELLEKIAVPAPNVTACTFGGSEMKTLFITTARQEMSADQLMEYPLSGSLFYTDTNVAGVKKSKALIG</sequence>
<dbReference type="GO" id="GO:0005509">
    <property type="term" value="F:calcium ion binding"/>
    <property type="evidence" value="ECO:0007669"/>
    <property type="project" value="TreeGrafter"/>
</dbReference>
<protein>
    <submittedName>
        <fullName evidence="5">Sugar lactone lactonase YvrE</fullName>
    </submittedName>
</protein>
<feature type="domain" description="SMP-30/Gluconolactonase/LRE-like region" evidence="4">
    <location>
        <begin position="14"/>
        <end position="256"/>
    </location>
</feature>
<dbReference type="InterPro" id="IPR011042">
    <property type="entry name" value="6-blade_b-propeller_TolB-like"/>
</dbReference>
<evidence type="ECO:0000313" key="6">
    <source>
        <dbReference type="Proteomes" id="UP000198670"/>
    </source>
</evidence>
<name>A0A1I3RR39_9SPHI</name>
<dbReference type="InterPro" id="IPR013658">
    <property type="entry name" value="SGL"/>
</dbReference>
<dbReference type="EMBL" id="FOQO01000010">
    <property type="protein sequence ID" value="SFJ48179.1"/>
    <property type="molecule type" value="Genomic_DNA"/>
</dbReference>
<evidence type="ECO:0000256" key="2">
    <source>
        <dbReference type="PIRSR" id="PIRSR605511-1"/>
    </source>
</evidence>
<evidence type="ECO:0000256" key="3">
    <source>
        <dbReference type="PIRSR" id="PIRSR605511-2"/>
    </source>
</evidence>
<keyword evidence="6" id="KW-1185">Reference proteome</keyword>
<proteinExistence type="inferred from homology"/>
<comment type="cofactor">
    <cofactor evidence="3">
        <name>Zn(2+)</name>
        <dbReference type="ChEBI" id="CHEBI:29105"/>
    </cofactor>
    <text evidence="3">Binds 1 divalent metal cation per subunit.</text>
</comment>
<dbReference type="SUPFAM" id="SSF63829">
    <property type="entry name" value="Calcium-dependent phosphotriesterase"/>
    <property type="match status" value="1"/>
</dbReference>
<dbReference type="InterPro" id="IPR005511">
    <property type="entry name" value="SMP-30"/>
</dbReference>
<dbReference type="RefSeq" id="WP_090629557.1">
    <property type="nucleotide sequence ID" value="NZ_FOQO01000010.1"/>
</dbReference>
<feature type="binding site" evidence="3">
    <location>
        <position position="196"/>
    </location>
    <ligand>
        <name>a divalent metal cation</name>
        <dbReference type="ChEBI" id="CHEBI:60240"/>
    </ligand>
</feature>
<dbReference type="GO" id="GO:0004341">
    <property type="term" value="F:gluconolactonase activity"/>
    <property type="evidence" value="ECO:0007669"/>
    <property type="project" value="TreeGrafter"/>
</dbReference>
<dbReference type="PANTHER" id="PTHR10907:SF47">
    <property type="entry name" value="REGUCALCIN"/>
    <property type="match status" value="1"/>
</dbReference>
<comment type="similarity">
    <text evidence="1">Belongs to the SMP-30/CGR1 family.</text>
</comment>
<feature type="binding site" evidence="3">
    <location>
        <position position="16"/>
    </location>
    <ligand>
        <name>a divalent metal cation</name>
        <dbReference type="ChEBI" id="CHEBI:60240"/>
    </ligand>
</feature>
<dbReference type="Pfam" id="PF08450">
    <property type="entry name" value="SGL"/>
    <property type="match status" value="1"/>
</dbReference>
<dbReference type="Gene3D" id="2.120.10.30">
    <property type="entry name" value="TolB, C-terminal domain"/>
    <property type="match status" value="1"/>
</dbReference>
<dbReference type="PRINTS" id="PR01790">
    <property type="entry name" value="SMP30FAMILY"/>
</dbReference>
<feature type="binding site" evidence="3">
    <location>
        <position position="102"/>
    </location>
    <ligand>
        <name>substrate</name>
    </ligand>
</feature>
<dbReference type="Proteomes" id="UP000198670">
    <property type="component" value="Unassembled WGS sequence"/>
</dbReference>
<feature type="binding site" evidence="3">
    <location>
        <position position="147"/>
    </location>
    <ligand>
        <name>a divalent metal cation</name>
        <dbReference type="ChEBI" id="CHEBI:60240"/>
    </ligand>
</feature>
<gene>
    <name evidence="5" type="ORF">SAMN05444682_11079</name>
</gene>
<keyword evidence="3" id="KW-0862">Zinc</keyword>